<proteinExistence type="predicted"/>
<dbReference type="EMBL" id="FOKU01000006">
    <property type="protein sequence ID" value="SFC11652.1"/>
    <property type="molecule type" value="Genomic_DNA"/>
</dbReference>
<keyword evidence="4" id="KW-1185">Reference proteome</keyword>
<dbReference type="InterPro" id="IPR027056">
    <property type="entry name" value="Gluconate_2DH_su3"/>
</dbReference>
<dbReference type="Proteomes" id="UP000198940">
    <property type="component" value="Unassembled WGS sequence"/>
</dbReference>
<dbReference type="STRING" id="1055723.SAMN05216293_3074"/>
<sequence length="183" mass="20320">MQRREALKLTTIALGSSIIGAELFLSGCSAPPKKRAQLITDTDVPLLDEISETILPETVQSPGAKAAQVGTFIKNMVNDCYDLDETSIFINGLETIAEQSEETYGKSFLDLTQEQKLELLTQFDDEARKYRLSGKPHFFGMLKELTLWGYFSSEPGATKALRYNPVPGRFEGCIPYNGENAWA</sequence>
<name>A0A1M6Z5B2_9FLAO</name>
<protein>
    <submittedName>
        <fullName evidence="2">Gluconate 2-dehydrogenase subunit 3</fullName>
    </submittedName>
</protein>
<dbReference type="RefSeq" id="WP_072881449.1">
    <property type="nucleotide sequence ID" value="NZ_FOKU01000006.1"/>
</dbReference>
<dbReference type="EMBL" id="FRAT01000008">
    <property type="protein sequence ID" value="SHL25535.1"/>
    <property type="molecule type" value="Genomic_DNA"/>
</dbReference>
<organism evidence="2 3">
    <name type="scientific">Flagellimonas taeanensis</name>
    <dbReference type="NCBI Taxonomy" id="1005926"/>
    <lineage>
        <taxon>Bacteria</taxon>
        <taxon>Pseudomonadati</taxon>
        <taxon>Bacteroidota</taxon>
        <taxon>Flavobacteriia</taxon>
        <taxon>Flavobacteriales</taxon>
        <taxon>Flavobacteriaceae</taxon>
        <taxon>Flagellimonas</taxon>
    </lineage>
</organism>
<dbReference type="OrthoDB" id="6385145at2"/>
<evidence type="ECO:0000313" key="4">
    <source>
        <dbReference type="Proteomes" id="UP000198940"/>
    </source>
</evidence>
<dbReference type="Proteomes" id="UP000184031">
    <property type="component" value="Unassembled WGS sequence"/>
</dbReference>
<reference evidence="2 3" key="1">
    <citation type="submission" date="2016-11" db="EMBL/GenBank/DDBJ databases">
        <authorList>
            <person name="Varghese N."/>
            <person name="Submissions S."/>
        </authorList>
    </citation>
    <scope>NUCLEOTIDE SEQUENCE [LARGE SCALE GENOMIC DNA]</scope>
    <source>
        <strain evidence="2 3">CGMCC 1.12174</strain>
        <strain evidence="1 4">DSM 26351</strain>
    </source>
</reference>
<dbReference type="AlphaFoldDB" id="A0A1M6Z5B2"/>
<accession>A0A1M6Z5B2</accession>
<evidence type="ECO:0000313" key="3">
    <source>
        <dbReference type="Proteomes" id="UP000184031"/>
    </source>
</evidence>
<evidence type="ECO:0000313" key="2">
    <source>
        <dbReference type="EMBL" id="SHL25535.1"/>
    </source>
</evidence>
<dbReference type="Pfam" id="PF13618">
    <property type="entry name" value="Gluconate_2-dh3"/>
    <property type="match status" value="1"/>
</dbReference>
<evidence type="ECO:0000313" key="1">
    <source>
        <dbReference type="EMBL" id="SFC11652.1"/>
    </source>
</evidence>
<comment type="caution">
    <text evidence="2">The sequence shown here is derived from an EMBL/GenBank/DDBJ whole genome shotgun (WGS) entry which is preliminary data.</text>
</comment>
<gene>
    <name evidence="1" type="ORF">SAMN04487891_10646</name>
    <name evidence="2" type="ORF">SAMN05216293_3074</name>
</gene>